<evidence type="ECO:0000313" key="5">
    <source>
        <dbReference type="Proteomes" id="UP001270362"/>
    </source>
</evidence>
<feature type="compositionally biased region" description="Polar residues" evidence="1">
    <location>
        <begin position="171"/>
        <end position="185"/>
    </location>
</feature>
<dbReference type="NCBIfam" id="NF040586">
    <property type="entry name" value="FxSxx_TPR"/>
    <property type="match status" value="1"/>
</dbReference>
<feature type="domain" description="NB-ARC" evidence="2">
    <location>
        <begin position="261"/>
        <end position="423"/>
    </location>
</feature>
<dbReference type="Proteomes" id="UP001270362">
    <property type="component" value="Unassembled WGS sequence"/>
</dbReference>
<organism evidence="4 5">
    <name type="scientific">Podospora appendiculata</name>
    <dbReference type="NCBI Taxonomy" id="314037"/>
    <lineage>
        <taxon>Eukaryota</taxon>
        <taxon>Fungi</taxon>
        <taxon>Dikarya</taxon>
        <taxon>Ascomycota</taxon>
        <taxon>Pezizomycotina</taxon>
        <taxon>Sordariomycetes</taxon>
        <taxon>Sordariomycetidae</taxon>
        <taxon>Sordariales</taxon>
        <taxon>Podosporaceae</taxon>
        <taxon>Podospora</taxon>
    </lineage>
</organism>
<dbReference type="SUPFAM" id="SSF48452">
    <property type="entry name" value="TPR-like"/>
    <property type="match status" value="4"/>
</dbReference>
<name>A0AAE1CG41_9PEZI</name>
<dbReference type="InterPro" id="IPR011990">
    <property type="entry name" value="TPR-like_helical_dom_sf"/>
</dbReference>
<comment type="caution">
    <text evidence="4">The sequence shown here is derived from an EMBL/GenBank/DDBJ whole genome shotgun (WGS) entry which is preliminary data.</text>
</comment>
<dbReference type="InterPro" id="IPR031352">
    <property type="entry name" value="SesA"/>
</dbReference>
<feature type="domain" description="NACHT-NTPase and P-loop NTPases N-terminal" evidence="3">
    <location>
        <begin position="10"/>
        <end position="127"/>
    </location>
</feature>
<dbReference type="InterPro" id="IPR027417">
    <property type="entry name" value="P-loop_NTPase"/>
</dbReference>
<dbReference type="PANTHER" id="PTHR46082">
    <property type="entry name" value="ATP/GTP-BINDING PROTEIN-RELATED"/>
    <property type="match status" value="1"/>
</dbReference>
<dbReference type="Gene3D" id="3.40.50.300">
    <property type="entry name" value="P-loop containing nucleotide triphosphate hydrolases"/>
    <property type="match status" value="1"/>
</dbReference>
<protein>
    <submittedName>
        <fullName evidence="4">Kinesin</fullName>
    </submittedName>
</protein>
<evidence type="ECO:0000259" key="3">
    <source>
        <dbReference type="Pfam" id="PF17107"/>
    </source>
</evidence>
<dbReference type="Pfam" id="PF13374">
    <property type="entry name" value="TPR_10"/>
    <property type="match status" value="7"/>
</dbReference>
<accession>A0AAE1CG41</accession>
<feature type="region of interest" description="Disordered" evidence="1">
    <location>
        <begin position="545"/>
        <end position="579"/>
    </location>
</feature>
<dbReference type="InterPro" id="IPR019734">
    <property type="entry name" value="TPR_rpt"/>
</dbReference>
<dbReference type="SUPFAM" id="SSF52540">
    <property type="entry name" value="P-loop containing nucleoside triphosphate hydrolases"/>
    <property type="match status" value="1"/>
</dbReference>
<dbReference type="InterPro" id="IPR002182">
    <property type="entry name" value="NB-ARC"/>
</dbReference>
<dbReference type="InterPro" id="IPR053137">
    <property type="entry name" value="NLR-like"/>
</dbReference>
<dbReference type="SMART" id="SM00028">
    <property type="entry name" value="TPR"/>
    <property type="match status" value="13"/>
</dbReference>
<evidence type="ECO:0000259" key="2">
    <source>
        <dbReference type="Pfam" id="PF00931"/>
    </source>
</evidence>
<sequence length="1398" mass="157390">MSDRELPRQITRLIEVTDRTMEVYDTIKDIRGLPEAFQEVRKWLPLVEQTLREAKTPAKKVEFTNDTNMLGTRMDNCEEKADNLLEVFQKIARKSTEEYVPSVYRSIAVKLGKHRVETLMSGILEDLLALVAHHMFQAVMQKQVEPLDKAKQELANVSPSLSESDLDEQPGTASQHGDGNRQFNNFGIGPQKNVDGNYFEAKGDQHFVTEIKHIYAENRAGISDRPETPPKPFATIPFSRDPDFVNRGNIVDQIDERCSKPAARVALVGLGGVGKSQLAIEFAHRIAAEQPDVWVFWVHAGTQARVEEGFRTIADAVKLPGRNQAKANIPQIVYHWLSNERNGRWIMILDSADDRDVFYGPTSGDARNGRPFATYLPQSRNGSVIITTRNKDLASRLTHRPQNRIEVGPMVRMDALTLLEKKLGSLADTDVADDLVQVLDFVPLAISQAAAYIQARAPRSSPKKYLAEFRESECKKGRLLEYDGGDLRRDGGASNAILTTWQISFDYIRSKQPSAADLLSLMSFFDRQGIPEWVLNNPRISKEAMQGRSQNKDCTLELDDSSSATDDDTDDGADDDIDSGFEDDVTMLRDYCLITTNQVGDEFEMHGLVQLSTRRWLEAFGREEVLKKQYIERLTASFPTGQYENWATCRSLFAHVQVAFGYQPSEDTLEIWATLLHNGGWYAWSQGVYEVAQQMLGKARKVRKRRLGKDDMATLASTSIFAMVLSDQGRWEEAEKLEVQVMETSKTKLGADHPDTLTSMANLASTYRNQGRWEEAEKLEVQVMETRKTKLGADHPDTLTSMANLASTYRNQGRWEEAEKLDVQVMETSKTKLGADHPDTLTSMANLASTFWNQGRWEEAEKLEVQVMETSKTKLGADHPDTLTSMANLASTYRNQGRWEEAEKLEVQVMETRKTKLGANHPDTLTSMANLASTFWNQGRWEEAEKLFVQVMETRKTKLGADHPDTLTSMANLASTYRNQGRWEEAEKLDVQVMETSKTKLGADHPDTLTSMANLASTYRNQGRWEEAEKLEVQVMETSKTKLGADHPDTLTSMANLASTYRNQGRWEEAEKLFVQVMETRKTKLGADHPSTLTSMANLASTYRNQGRWEEAEKLEVQVMETSKTKLGADHPDTLTSMANLASTYRNQGRWEEAEKLFVQVMETRKTKLGADHPSTLTSMANLASTYRNQGRWEEAEKLEVQVMETSKTKLGADHPDTLTSMANLASTYRNQGRWEEAEKLEVQVMETSKTKLGADHPSTLTSMANLALTYSNQGRWEEAEKLEVQVMETSKTKLGADHPNTLTSMANLALTYRNQGRCEEAEKLEVQVMETRKTKLGADHPDTLLSMNNLAFTWKDHGRHSDAIALMVECSQARQRVLGAGHPDTLSSLAAIAEWSS</sequence>
<gene>
    <name evidence="4" type="ORF">B0T22DRAFT_420478</name>
</gene>
<feature type="compositionally biased region" description="Acidic residues" evidence="1">
    <location>
        <begin position="556"/>
        <end position="579"/>
    </location>
</feature>
<reference evidence="4" key="1">
    <citation type="journal article" date="2023" name="Mol. Phylogenet. Evol.">
        <title>Genome-scale phylogeny and comparative genomics of the fungal order Sordariales.</title>
        <authorList>
            <person name="Hensen N."/>
            <person name="Bonometti L."/>
            <person name="Westerberg I."/>
            <person name="Brannstrom I.O."/>
            <person name="Guillou S."/>
            <person name="Cros-Aarteil S."/>
            <person name="Calhoun S."/>
            <person name="Haridas S."/>
            <person name="Kuo A."/>
            <person name="Mondo S."/>
            <person name="Pangilinan J."/>
            <person name="Riley R."/>
            <person name="LaButti K."/>
            <person name="Andreopoulos B."/>
            <person name="Lipzen A."/>
            <person name="Chen C."/>
            <person name="Yan M."/>
            <person name="Daum C."/>
            <person name="Ng V."/>
            <person name="Clum A."/>
            <person name="Steindorff A."/>
            <person name="Ohm R.A."/>
            <person name="Martin F."/>
            <person name="Silar P."/>
            <person name="Natvig D.O."/>
            <person name="Lalanne C."/>
            <person name="Gautier V."/>
            <person name="Ament-Velasquez S.L."/>
            <person name="Kruys A."/>
            <person name="Hutchinson M.I."/>
            <person name="Powell A.J."/>
            <person name="Barry K."/>
            <person name="Miller A.N."/>
            <person name="Grigoriev I.V."/>
            <person name="Debuchy R."/>
            <person name="Gladieux P."/>
            <person name="Hiltunen Thoren M."/>
            <person name="Johannesson H."/>
        </authorList>
    </citation>
    <scope>NUCLEOTIDE SEQUENCE</scope>
    <source>
        <strain evidence="4">CBS 314.62</strain>
    </source>
</reference>
<dbReference type="Pfam" id="PF13424">
    <property type="entry name" value="TPR_12"/>
    <property type="match status" value="5"/>
</dbReference>
<proteinExistence type="predicted"/>
<dbReference type="Pfam" id="PF17107">
    <property type="entry name" value="SesA"/>
    <property type="match status" value="1"/>
</dbReference>
<dbReference type="Gene3D" id="1.25.40.10">
    <property type="entry name" value="Tetratricopeptide repeat domain"/>
    <property type="match status" value="5"/>
</dbReference>
<feature type="region of interest" description="Disordered" evidence="1">
    <location>
        <begin position="154"/>
        <end position="187"/>
    </location>
</feature>
<dbReference type="PRINTS" id="PR00381">
    <property type="entry name" value="KINESINLIGHT"/>
</dbReference>
<dbReference type="GO" id="GO:0043531">
    <property type="term" value="F:ADP binding"/>
    <property type="evidence" value="ECO:0007669"/>
    <property type="project" value="InterPro"/>
</dbReference>
<evidence type="ECO:0000256" key="1">
    <source>
        <dbReference type="SAM" id="MobiDB-lite"/>
    </source>
</evidence>
<reference evidence="4" key="2">
    <citation type="submission" date="2023-06" db="EMBL/GenBank/DDBJ databases">
        <authorList>
            <consortium name="Lawrence Berkeley National Laboratory"/>
            <person name="Haridas S."/>
            <person name="Hensen N."/>
            <person name="Bonometti L."/>
            <person name="Westerberg I."/>
            <person name="Brannstrom I.O."/>
            <person name="Guillou S."/>
            <person name="Cros-Aarteil S."/>
            <person name="Calhoun S."/>
            <person name="Kuo A."/>
            <person name="Mondo S."/>
            <person name="Pangilinan J."/>
            <person name="Riley R."/>
            <person name="Labutti K."/>
            <person name="Andreopoulos B."/>
            <person name="Lipzen A."/>
            <person name="Chen C."/>
            <person name="Yanf M."/>
            <person name="Daum C."/>
            <person name="Ng V."/>
            <person name="Clum A."/>
            <person name="Steindorff A."/>
            <person name="Ohm R."/>
            <person name="Martin F."/>
            <person name="Silar P."/>
            <person name="Natvig D."/>
            <person name="Lalanne C."/>
            <person name="Gautier V."/>
            <person name="Ament-Velasquez S.L."/>
            <person name="Kruys A."/>
            <person name="Hutchinson M.I."/>
            <person name="Powell A.J."/>
            <person name="Barry K."/>
            <person name="Miller A.N."/>
            <person name="Grigoriev I.V."/>
            <person name="Debuchy R."/>
            <person name="Gladieux P."/>
            <person name="Thoren M.H."/>
            <person name="Johannesson H."/>
        </authorList>
    </citation>
    <scope>NUCLEOTIDE SEQUENCE</scope>
    <source>
        <strain evidence="4">CBS 314.62</strain>
    </source>
</reference>
<dbReference type="EMBL" id="JAULSO010000001">
    <property type="protein sequence ID" value="KAK3693267.1"/>
    <property type="molecule type" value="Genomic_DNA"/>
</dbReference>
<evidence type="ECO:0000313" key="4">
    <source>
        <dbReference type="EMBL" id="KAK3693267.1"/>
    </source>
</evidence>
<dbReference type="PANTHER" id="PTHR46082:SF6">
    <property type="entry name" value="AAA+ ATPASE DOMAIN-CONTAINING PROTEIN-RELATED"/>
    <property type="match status" value="1"/>
</dbReference>
<keyword evidence="5" id="KW-1185">Reference proteome</keyword>
<dbReference type="Pfam" id="PF00931">
    <property type="entry name" value="NB-ARC"/>
    <property type="match status" value="1"/>
</dbReference>